<organism evidence="5 6">
    <name type="scientific">Cytospora leucostoma</name>
    <dbReference type="NCBI Taxonomy" id="1230097"/>
    <lineage>
        <taxon>Eukaryota</taxon>
        <taxon>Fungi</taxon>
        <taxon>Dikarya</taxon>
        <taxon>Ascomycota</taxon>
        <taxon>Pezizomycotina</taxon>
        <taxon>Sordariomycetes</taxon>
        <taxon>Sordariomycetidae</taxon>
        <taxon>Diaporthales</taxon>
        <taxon>Cytosporaceae</taxon>
        <taxon>Cytospora</taxon>
    </lineage>
</organism>
<dbReference type="Gene3D" id="3.50.50.60">
    <property type="entry name" value="FAD/NAD(P)-binding domain"/>
    <property type="match status" value="1"/>
</dbReference>
<dbReference type="PANTHER" id="PTHR46865:SF7">
    <property type="entry name" value="MONOOXYGENASE, PUTATIVE (AFU_ORTHOLOGUE AFUA_8G07040)-RELATED"/>
    <property type="match status" value="1"/>
</dbReference>
<keyword evidence="6" id="KW-1185">Reference proteome</keyword>
<dbReference type="GO" id="GO:0071949">
    <property type="term" value="F:FAD binding"/>
    <property type="evidence" value="ECO:0007669"/>
    <property type="project" value="InterPro"/>
</dbReference>
<proteinExistence type="predicted"/>
<dbReference type="InterPro" id="IPR051704">
    <property type="entry name" value="FAD_aromatic-hydroxylase"/>
</dbReference>
<dbReference type="InterPro" id="IPR036188">
    <property type="entry name" value="FAD/NAD-bd_sf"/>
</dbReference>
<evidence type="ECO:0000313" key="5">
    <source>
        <dbReference type="EMBL" id="ROV98447.1"/>
    </source>
</evidence>
<name>A0A423W522_9PEZI</name>
<comment type="caution">
    <text evidence="5">The sequence shown here is derived from an EMBL/GenBank/DDBJ whole genome shotgun (WGS) entry which is preliminary data.</text>
</comment>
<dbReference type="PANTHER" id="PTHR46865">
    <property type="entry name" value="OXIDOREDUCTASE-RELATED"/>
    <property type="match status" value="1"/>
</dbReference>
<protein>
    <recommendedName>
        <fullName evidence="4">FAD-binding domain-containing protein</fullName>
    </recommendedName>
</protein>
<dbReference type="Pfam" id="PF01494">
    <property type="entry name" value="FAD_binding_3"/>
    <property type="match status" value="1"/>
</dbReference>
<dbReference type="InterPro" id="IPR002938">
    <property type="entry name" value="FAD-bd"/>
</dbReference>
<evidence type="ECO:0000313" key="6">
    <source>
        <dbReference type="Proteomes" id="UP000285146"/>
    </source>
</evidence>
<dbReference type="SUPFAM" id="SSF51905">
    <property type="entry name" value="FAD/NAD(P)-binding domain"/>
    <property type="match status" value="1"/>
</dbReference>
<reference evidence="5 6" key="1">
    <citation type="submission" date="2015-09" db="EMBL/GenBank/DDBJ databases">
        <title>Host preference determinants of Valsa canker pathogens revealed by comparative genomics.</title>
        <authorList>
            <person name="Yin Z."/>
            <person name="Huang L."/>
        </authorList>
    </citation>
    <scope>NUCLEOTIDE SEQUENCE [LARGE SCALE GENOMIC DNA]</scope>
    <source>
        <strain evidence="5 6">SXYLt</strain>
    </source>
</reference>
<dbReference type="PRINTS" id="PR00420">
    <property type="entry name" value="RNGMNOXGNASE"/>
</dbReference>
<evidence type="ECO:0000256" key="2">
    <source>
        <dbReference type="ARBA" id="ARBA00022827"/>
    </source>
</evidence>
<dbReference type="GO" id="GO:0016491">
    <property type="term" value="F:oxidoreductase activity"/>
    <property type="evidence" value="ECO:0007669"/>
    <property type="project" value="UniProtKB-KW"/>
</dbReference>
<dbReference type="Proteomes" id="UP000285146">
    <property type="component" value="Unassembled WGS sequence"/>
</dbReference>
<evidence type="ECO:0000259" key="4">
    <source>
        <dbReference type="Pfam" id="PF01494"/>
    </source>
</evidence>
<evidence type="ECO:0000256" key="3">
    <source>
        <dbReference type="ARBA" id="ARBA00023002"/>
    </source>
</evidence>
<dbReference type="OrthoDB" id="655030at2759"/>
<dbReference type="STRING" id="1230097.A0A423W522"/>
<dbReference type="EMBL" id="LKEB01000061">
    <property type="protein sequence ID" value="ROV98447.1"/>
    <property type="molecule type" value="Genomic_DNA"/>
</dbReference>
<keyword evidence="2" id="KW-0274">FAD</keyword>
<dbReference type="AlphaFoldDB" id="A0A423W522"/>
<sequence length="457" mass="50399">MASRVNLKVLICGGGIAGNALAFWLTKLGHNVTVLERHPGLRATGLQLDLRGPGIDVMKRMGLEQAFRAKRTPEEGMQMVDSTGRQRAWFPATKPKDGEKQGFTTEYEIMRGDICRILHDAAVSNTTRAGVKASARYIFGTAVESFVQNADAVDVRFEDGTSGSFDILVGADGQWSRTRRMMLADGPEPIKAGGSDGLYQIPGLYFAYFTMQRPIQEGEGYIATSYLAPKRRGIMTRRHSPTEMQVMLSCRNDSELMRNIPRGDINAEKEAMANIFEGAGWQTDEIVEAMKKAPDFYCERLGLVKLSPWSRGRVALVGDAAHCPTVLTGMGTTSAMVGAYILAGEIERHVGRHTGGRQRLDGIATALESYEAKFRPFMDQVQKGVLENSEKQWMMAETASQVSFMNWMMGVASFFAKRFNLVSAFGIRETVKGWDLPKYEELGDLGDAQVQTTSVAT</sequence>
<evidence type="ECO:0000256" key="1">
    <source>
        <dbReference type="ARBA" id="ARBA00022630"/>
    </source>
</evidence>
<gene>
    <name evidence="5" type="ORF">VPNG_08523</name>
</gene>
<dbReference type="InParanoid" id="A0A423W522"/>
<keyword evidence="3" id="KW-0560">Oxidoreductase</keyword>
<feature type="domain" description="FAD-binding" evidence="4">
    <location>
        <begin position="7"/>
        <end position="361"/>
    </location>
</feature>
<keyword evidence="1" id="KW-0285">Flavoprotein</keyword>
<accession>A0A423W522</accession>